<proteinExistence type="predicted"/>
<name>A0ABT6W2P2_9ACTN</name>
<dbReference type="EMBL" id="JAAGKO020000025">
    <property type="protein sequence ID" value="MDI5964564.1"/>
    <property type="molecule type" value="Genomic_DNA"/>
</dbReference>
<reference evidence="1 2" key="1">
    <citation type="submission" date="2023-05" db="EMBL/GenBank/DDBJ databases">
        <title>Streptantibioticus silvisoli sp. nov., acidotolerant actinomycetes 1 from pine litter.</title>
        <authorList>
            <person name="Swiecimska M."/>
            <person name="Golinska P."/>
            <person name="Sangal V."/>
            <person name="Wachnowicz B."/>
            <person name="Goodfellow M."/>
        </authorList>
    </citation>
    <scope>NUCLEOTIDE SEQUENCE [LARGE SCALE GENOMIC DNA]</scope>
    <source>
        <strain evidence="1 2">SL54</strain>
    </source>
</reference>
<dbReference type="RefSeq" id="WP_271323850.1">
    <property type="nucleotide sequence ID" value="NZ_JAAGKO020000025.1"/>
</dbReference>
<accession>A0ABT6W2P2</accession>
<keyword evidence="2" id="KW-1185">Reference proteome</keyword>
<comment type="caution">
    <text evidence="1">The sequence shown here is derived from an EMBL/GenBank/DDBJ whole genome shotgun (WGS) entry which is preliminary data.</text>
</comment>
<evidence type="ECO:0000313" key="1">
    <source>
        <dbReference type="EMBL" id="MDI5964564.1"/>
    </source>
</evidence>
<dbReference type="Proteomes" id="UP001156398">
    <property type="component" value="Unassembled WGS sequence"/>
</dbReference>
<evidence type="ECO:0000313" key="2">
    <source>
        <dbReference type="Proteomes" id="UP001156398"/>
    </source>
</evidence>
<sequence>MLDLSAEAFGIAVRPYDDYLPLAGFADAAIPASRLHQESRGIPLEHLMLVATDDTQDIAGEPDVTALALAALGAPDREQPLFLVRGALRDSMVAALAGLVHASQWAGEDTGITHLEELGGTVVFDLLDWAVPEDSRATVLICDEPLVADARVGHAQFAAVGLRLRHGPGPLQVLDCGEGPPGAAAAAAAHRFGGSGPCDAWVALHAALTAGRVRDGDQVLLGVSAPLRQGWVLLRVADTAGLRLAVGGPAHR</sequence>
<gene>
    <name evidence="1" type="ORF">POF43_017835</name>
</gene>
<evidence type="ECO:0008006" key="3">
    <source>
        <dbReference type="Google" id="ProtNLM"/>
    </source>
</evidence>
<organism evidence="1 2">
    <name type="scientific">Streptantibioticus silvisoli</name>
    <dbReference type="NCBI Taxonomy" id="2705255"/>
    <lineage>
        <taxon>Bacteria</taxon>
        <taxon>Bacillati</taxon>
        <taxon>Actinomycetota</taxon>
        <taxon>Actinomycetes</taxon>
        <taxon>Kitasatosporales</taxon>
        <taxon>Streptomycetaceae</taxon>
        <taxon>Streptantibioticus</taxon>
    </lineage>
</organism>
<protein>
    <recommendedName>
        <fullName evidence="3">Fumarylacetoacetase-like C-terminal domain-containing protein</fullName>
    </recommendedName>
</protein>